<organism evidence="2">
    <name type="scientific">Phytophthora nicotianae</name>
    <name type="common">Potato buckeye rot agent</name>
    <name type="synonym">Phytophthora parasitica</name>
    <dbReference type="NCBI Taxonomy" id="4792"/>
    <lineage>
        <taxon>Eukaryota</taxon>
        <taxon>Sar</taxon>
        <taxon>Stramenopiles</taxon>
        <taxon>Oomycota</taxon>
        <taxon>Peronosporomycetes</taxon>
        <taxon>Peronosporales</taxon>
        <taxon>Peronosporaceae</taxon>
        <taxon>Phytophthora</taxon>
    </lineage>
</organism>
<feature type="compositionally biased region" description="Basic and acidic residues" evidence="1">
    <location>
        <begin position="40"/>
        <end position="55"/>
    </location>
</feature>
<dbReference type="Proteomes" id="UP000054532">
    <property type="component" value="Unassembled WGS sequence"/>
</dbReference>
<accession>W2M4H1</accession>
<evidence type="ECO:0000313" key="2">
    <source>
        <dbReference type="EMBL" id="ETM31282.1"/>
    </source>
</evidence>
<dbReference type="SUPFAM" id="SSF50630">
    <property type="entry name" value="Acid proteases"/>
    <property type="match status" value="1"/>
</dbReference>
<evidence type="ECO:0008006" key="3">
    <source>
        <dbReference type="Google" id="ProtNLM"/>
    </source>
</evidence>
<feature type="region of interest" description="Disordered" evidence="1">
    <location>
        <begin position="155"/>
        <end position="208"/>
    </location>
</feature>
<protein>
    <recommendedName>
        <fullName evidence="3">Peptidase A2 domain-containing protein</fullName>
    </recommendedName>
</protein>
<dbReference type="InterPro" id="IPR021109">
    <property type="entry name" value="Peptidase_aspartic_dom_sf"/>
</dbReference>
<dbReference type="VEuPathDB" id="FungiDB:PPTG_23609"/>
<evidence type="ECO:0000256" key="1">
    <source>
        <dbReference type="SAM" id="MobiDB-lite"/>
    </source>
</evidence>
<reference evidence="2" key="1">
    <citation type="submission" date="2013-11" db="EMBL/GenBank/DDBJ databases">
        <title>The Genome Sequence of Phytophthora parasitica IAC_01/95.</title>
        <authorList>
            <consortium name="The Broad Institute Genomics Platform"/>
            <person name="Russ C."/>
            <person name="Tyler B."/>
            <person name="Panabieres F."/>
            <person name="Shan W."/>
            <person name="Tripathy S."/>
            <person name="Grunwald N."/>
            <person name="Machado M."/>
            <person name="Johnson C.S."/>
            <person name="Arredondo F."/>
            <person name="Hong C."/>
            <person name="Coffey M."/>
            <person name="Young S.K."/>
            <person name="Zeng Q."/>
            <person name="Gargeya S."/>
            <person name="Fitzgerald M."/>
            <person name="Abouelleil A."/>
            <person name="Alvarado L."/>
            <person name="Chapman S.B."/>
            <person name="Gainer-Dewar J."/>
            <person name="Goldberg J."/>
            <person name="Griggs A."/>
            <person name="Gujja S."/>
            <person name="Hansen M."/>
            <person name="Howarth C."/>
            <person name="Imamovic A."/>
            <person name="Ireland A."/>
            <person name="Larimer J."/>
            <person name="McCowan C."/>
            <person name="Murphy C."/>
            <person name="Pearson M."/>
            <person name="Poon T.W."/>
            <person name="Priest M."/>
            <person name="Roberts A."/>
            <person name="Saif S."/>
            <person name="Shea T."/>
            <person name="Sykes S."/>
            <person name="Wortman J."/>
            <person name="Nusbaum C."/>
            <person name="Birren B."/>
        </authorList>
    </citation>
    <scope>NUCLEOTIDE SEQUENCE [LARGE SCALE GENOMIC DNA]</scope>
    <source>
        <strain evidence="2">IAC_01/95</strain>
    </source>
</reference>
<dbReference type="AlphaFoldDB" id="W2M4H1"/>
<dbReference type="EMBL" id="KI696596">
    <property type="protein sequence ID" value="ETM31282.1"/>
    <property type="molecule type" value="Genomic_DNA"/>
</dbReference>
<proteinExistence type="predicted"/>
<feature type="compositionally biased region" description="Basic and acidic residues" evidence="1">
    <location>
        <begin position="112"/>
        <end position="130"/>
    </location>
</feature>
<dbReference type="VEuPathDB" id="FungiDB:PPTG_23776"/>
<sequence length="529" mass="58404">MRAARDELESELAARDGERAERYVTTVKPAMAALRYVHSGAKDGRHERQGRREEGAGAEEGDAAADVMNGMLTPAATHTNAVLTEPFKDELSDKLVGDLGSMAKVRSLTKQSKRDEKRRRVENAKRKAGDAEAEVNEMVAAWDRERRIRRQQQADAARAEMATRRKQRATTAENHDGIGAKVSLVQRNQDSTSATATRGTNETNVSADDGLPTALMAVDNERWPVKLDSGARYSVAGTDWMQRGERLRKTAPVEHVEGIGGFLLDVIGVWAFTMRNAFGQTVEVEACIIDECTDEFLIGVDFMRSHKANMDFARNEVRYCAHNTEVVIPFRTEGTDGEAKVAAVRLVKRTRLAQSAVTPIEVTVAARDGEEGIFVPSRRCGTVMLATTVTRAKDGKVLVPAINVQGGKAKLPAKKELGTWVPIDDDMKVLEFNGELKYDKLDEWLETLGDCGSPLDNEDEIHMGTEEVDTRRLVVKLLRAYRDVTTSKGDCPPVAALDVHHHIDTGDAAPIMMKRRRQAQTEDAVVEEN</sequence>
<name>W2M4H1_PHYNI</name>
<feature type="non-terminal residue" evidence="2">
    <location>
        <position position="529"/>
    </location>
</feature>
<feature type="region of interest" description="Disordered" evidence="1">
    <location>
        <begin position="37"/>
        <end position="60"/>
    </location>
</feature>
<feature type="region of interest" description="Disordered" evidence="1">
    <location>
        <begin position="106"/>
        <end position="132"/>
    </location>
</feature>
<feature type="compositionally biased region" description="Polar residues" evidence="1">
    <location>
        <begin position="185"/>
        <end position="206"/>
    </location>
</feature>
<dbReference type="Gene3D" id="2.40.70.10">
    <property type="entry name" value="Acid Proteases"/>
    <property type="match status" value="1"/>
</dbReference>
<gene>
    <name evidence="2" type="ORF">L914_21125</name>
</gene>